<dbReference type="EMBL" id="WOCE01000001">
    <property type="protein sequence ID" value="KAE9621258.1"/>
    <property type="molecule type" value="Genomic_DNA"/>
</dbReference>
<comment type="caution">
    <text evidence="1">The sequence shown here is derived from an EMBL/GenBank/DDBJ whole genome shotgun (WGS) entry which is preliminary data.</text>
</comment>
<protein>
    <submittedName>
        <fullName evidence="1">Putative leucine-rich repeat domain, L domain-containing protein</fullName>
    </submittedName>
</protein>
<organism evidence="1 2">
    <name type="scientific">Lupinus albus</name>
    <name type="common">White lupine</name>
    <name type="synonym">Lupinus termis</name>
    <dbReference type="NCBI Taxonomy" id="3870"/>
    <lineage>
        <taxon>Eukaryota</taxon>
        <taxon>Viridiplantae</taxon>
        <taxon>Streptophyta</taxon>
        <taxon>Embryophyta</taxon>
        <taxon>Tracheophyta</taxon>
        <taxon>Spermatophyta</taxon>
        <taxon>Magnoliopsida</taxon>
        <taxon>eudicotyledons</taxon>
        <taxon>Gunneridae</taxon>
        <taxon>Pentapetalae</taxon>
        <taxon>rosids</taxon>
        <taxon>fabids</taxon>
        <taxon>Fabales</taxon>
        <taxon>Fabaceae</taxon>
        <taxon>Papilionoideae</taxon>
        <taxon>50 kb inversion clade</taxon>
        <taxon>genistoids sensu lato</taxon>
        <taxon>core genistoids</taxon>
        <taxon>Genisteae</taxon>
        <taxon>Lupinus</taxon>
    </lineage>
</organism>
<reference evidence="2" key="1">
    <citation type="journal article" date="2020" name="Nat. Commun.">
        <title>Genome sequence of the cluster root forming white lupin.</title>
        <authorList>
            <person name="Hufnagel B."/>
            <person name="Marques A."/>
            <person name="Soriano A."/>
            <person name="Marques L."/>
            <person name="Divol F."/>
            <person name="Doumas P."/>
            <person name="Sallet E."/>
            <person name="Mancinotti D."/>
            <person name="Carrere S."/>
            <person name="Marande W."/>
            <person name="Arribat S."/>
            <person name="Keller J."/>
            <person name="Huneau C."/>
            <person name="Blein T."/>
            <person name="Aime D."/>
            <person name="Laguerre M."/>
            <person name="Taylor J."/>
            <person name="Schubert V."/>
            <person name="Nelson M."/>
            <person name="Geu-Flores F."/>
            <person name="Crespi M."/>
            <person name="Gallardo-Guerrero K."/>
            <person name="Delaux P.-M."/>
            <person name="Salse J."/>
            <person name="Berges H."/>
            <person name="Guyot R."/>
            <person name="Gouzy J."/>
            <person name="Peret B."/>
        </authorList>
    </citation>
    <scope>NUCLEOTIDE SEQUENCE [LARGE SCALE GENOMIC DNA]</scope>
    <source>
        <strain evidence="2">cv. Amiga</strain>
    </source>
</reference>
<dbReference type="InterPro" id="IPR032675">
    <property type="entry name" value="LRR_dom_sf"/>
</dbReference>
<proteinExistence type="predicted"/>
<sequence>MSTCPFKSVTFHNIINITNGDLILIAQCFSSIQQLDISSYCSCDQDVIDIGIRALPIGLTKLRKVLISGYFINDSKLVILCKHYPLLEKVIITCDKFITQHVIASAIMEMLNLISFSVKIFKLENNSPDLIVLLMGLRNMTFLDLSFMLCKKDGGILEI</sequence>
<accession>A0A6A4R347</accession>
<name>A0A6A4R347_LUPAL</name>
<evidence type="ECO:0000313" key="2">
    <source>
        <dbReference type="Proteomes" id="UP000447434"/>
    </source>
</evidence>
<evidence type="ECO:0000313" key="1">
    <source>
        <dbReference type="EMBL" id="KAE9621258.1"/>
    </source>
</evidence>
<keyword evidence="2" id="KW-1185">Reference proteome</keyword>
<gene>
    <name evidence="1" type="ORF">Lalb_Chr01g0011831</name>
</gene>
<dbReference type="Proteomes" id="UP000447434">
    <property type="component" value="Chromosome 1"/>
</dbReference>
<dbReference type="AlphaFoldDB" id="A0A6A4R347"/>
<dbReference type="Gene3D" id="3.80.10.10">
    <property type="entry name" value="Ribonuclease Inhibitor"/>
    <property type="match status" value="1"/>
</dbReference>
<dbReference type="SUPFAM" id="SSF52047">
    <property type="entry name" value="RNI-like"/>
    <property type="match status" value="1"/>
</dbReference>